<organism evidence="1 2">
    <name type="scientific">Sphingobacterium humi</name>
    <dbReference type="NCBI Taxonomy" id="1796905"/>
    <lineage>
        <taxon>Bacteria</taxon>
        <taxon>Pseudomonadati</taxon>
        <taxon>Bacteroidota</taxon>
        <taxon>Sphingobacteriia</taxon>
        <taxon>Sphingobacteriales</taxon>
        <taxon>Sphingobacteriaceae</taxon>
        <taxon>Sphingobacterium</taxon>
    </lineage>
</organism>
<sequence>MSSHHIIRENQEPALFVADPHVLADFYMGQLLEWSPTLLTLSSHYETLLSRGIKVDVVLLDQQLAVEPEEHLVLLPMDAGIYPSLFGYLQEKGNTAVNILCETPRLADFRPWIPDFTISCISRDFKYIFLKSYEKWLPAGLILHVPEADEMLLSLFSNVKLLQEGYVEVLQDGFVRLEEQADYLIIGEAL</sequence>
<evidence type="ECO:0000313" key="2">
    <source>
        <dbReference type="Proteomes" id="UP000435036"/>
    </source>
</evidence>
<keyword evidence="2" id="KW-1185">Reference proteome</keyword>
<dbReference type="OrthoDB" id="1132102at2"/>
<name>A0A6N8L2A8_9SPHI</name>
<proteinExistence type="predicted"/>
<dbReference type="Proteomes" id="UP000435036">
    <property type="component" value="Unassembled WGS sequence"/>
</dbReference>
<gene>
    <name evidence="1" type="ORF">GQF63_14080</name>
</gene>
<evidence type="ECO:0000313" key="1">
    <source>
        <dbReference type="EMBL" id="MVZ63159.1"/>
    </source>
</evidence>
<accession>A0A6N8L2A8</accession>
<dbReference type="RefSeq" id="WP_160369883.1">
    <property type="nucleotide sequence ID" value="NZ_WSQA01000011.1"/>
</dbReference>
<dbReference type="EMBL" id="WSQA01000011">
    <property type="protein sequence ID" value="MVZ63159.1"/>
    <property type="molecule type" value="Genomic_DNA"/>
</dbReference>
<protein>
    <recommendedName>
        <fullName evidence="3">Thiamine pyrophosphokinase</fullName>
    </recommendedName>
</protein>
<dbReference type="AlphaFoldDB" id="A0A6N8L2A8"/>
<reference evidence="1 2" key="1">
    <citation type="submission" date="2019-12" db="EMBL/GenBank/DDBJ databases">
        <authorList>
            <person name="Dong K."/>
        </authorList>
    </citation>
    <scope>NUCLEOTIDE SEQUENCE [LARGE SCALE GENOMIC DNA]</scope>
    <source>
        <strain evidence="1 2">JCM 31225</strain>
    </source>
</reference>
<evidence type="ECO:0008006" key="3">
    <source>
        <dbReference type="Google" id="ProtNLM"/>
    </source>
</evidence>
<comment type="caution">
    <text evidence="1">The sequence shown here is derived from an EMBL/GenBank/DDBJ whole genome shotgun (WGS) entry which is preliminary data.</text>
</comment>